<evidence type="ECO:0000313" key="3">
    <source>
        <dbReference type="EMBL" id="KAF1751043.1"/>
    </source>
</evidence>
<dbReference type="KEGG" id="crq:GCK72_017595"/>
<accession>E3LTT2</accession>
<dbReference type="OMA" id="NVIIPSC"/>
<dbReference type="eggNOG" id="ENOG502TITD">
    <property type="taxonomic scope" value="Eukaryota"/>
</dbReference>
<dbReference type="EMBL" id="WUAV01000005">
    <property type="protein sequence ID" value="KAF1751043.1"/>
    <property type="molecule type" value="Genomic_DNA"/>
</dbReference>
<feature type="region of interest" description="Disordered" evidence="1">
    <location>
        <begin position="1"/>
        <end position="23"/>
    </location>
</feature>
<evidence type="ECO:0000256" key="1">
    <source>
        <dbReference type="SAM" id="MobiDB-lite"/>
    </source>
</evidence>
<organism evidence="4">
    <name type="scientific">Caenorhabditis remanei</name>
    <name type="common">Caenorhabditis vulgaris</name>
    <dbReference type="NCBI Taxonomy" id="31234"/>
    <lineage>
        <taxon>Eukaryota</taxon>
        <taxon>Metazoa</taxon>
        <taxon>Ecdysozoa</taxon>
        <taxon>Nematoda</taxon>
        <taxon>Chromadorea</taxon>
        <taxon>Rhabditida</taxon>
        <taxon>Rhabditina</taxon>
        <taxon>Rhabditomorpha</taxon>
        <taxon>Rhabditoidea</taxon>
        <taxon>Rhabditidae</taxon>
        <taxon>Peloderinae</taxon>
        <taxon>Caenorhabditis</taxon>
    </lineage>
</organism>
<dbReference type="CTD" id="9823973"/>
<dbReference type="FunCoup" id="E3LTT2">
    <property type="interactions" value="151"/>
</dbReference>
<dbReference type="InParanoid" id="E3LTT2"/>
<feature type="compositionally biased region" description="Polar residues" evidence="1">
    <location>
        <begin position="10"/>
        <end position="23"/>
    </location>
</feature>
<protein>
    <submittedName>
        <fullName evidence="2">Uncharacterized protein</fullName>
    </submittedName>
</protein>
<dbReference type="EMBL" id="DS268415">
    <property type="protein sequence ID" value="EFP11071.1"/>
    <property type="molecule type" value="Genomic_DNA"/>
</dbReference>
<evidence type="ECO:0000313" key="2">
    <source>
        <dbReference type="EMBL" id="EFP11071.1"/>
    </source>
</evidence>
<dbReference type="HOGENOM" id="CLU_189371_0_0_1"/>
<name>E3LTT2_CAERE</name>
<proteinExistence type="predicted"/>
<dbReference type="AlphaFoldDB" id="E3LTT2"/>
<reference evidence="3 5" key="2">
    <citation type="submission" date="2019-12" db="EMBL/GenBank/DDBJ databases">
        <title>Chromosome-level assembly of the Caenorhabditis remanei genome.</title>
        <authorList>
            <person name="Teterina A.A."/>
            <person name="Willis J.H."/>
            <person name="Phillips P.C."/>
        </authorList>
    </citation>
    <scope>NUCLEOTIDE SEQUENCE [LARGE SCALE GENOMIC DNA]</scope>
    <source>
        <strain evidence="3 5">PX506</strain>
        <tissue evidence="3">Whole organism</tissue>
    </source>
</reference>
<dbReference type="RefSeq" id="XP_003112550.1">
    <property type="nucleotide sequence ID" value="XM_003112502.1"/>
</dbReference>
<dbReference type="GeneID" id="9823973"/>
<dbReference type="Proteomes" id="UP000008281">
    <property type="component" value="Unassembled WGS sequence"/>
</dbReference>
<evidence type="ECO:0000313" key="4">
    <source>
        <dbReference type="Proteomes" id="UP000008281"/>
    </source>
</evidence>
<dbReference type="OrthoDB" id="5782186at2759"/>
<sequence>MSEKTRNLMLKNSTPSSSQHHISNSVPLNVFRGTSLITQLEQQKYPTSFTAVASDFDNIIVPSCPNISIPTQTADSTTDS</sequence>
<dbReference type="Proteomes" id="UP000483820">
    <property type="component" value="Chromosome V"/>
</dbReference>
<keyword evidence="4" id="KW-1185">Reference proteome</keyword>
<reference evidence="2" key="1">
    <citation type="submission" date="2007-07" db="EMBL/GenBank/DDBJ databases">
        <title>PCAP assembly of the Caenorhabditis remanei genome.</title>
        <authorList>
            <consortium name="The Caenorhabditis remanei Sequencing Consortium"/>
            <person name="Wilson R.K."/>
        </authorList>
    </citation>
    <scope>NUCLEOTIDE SEQUENCE [LARGE SCALE GENOMIC DNA]</scope>
    <source>
        <strain evidence="2">PB4641</strain>
    </source>
</reference>
<evidence type="ECO:0000313" key="5">
    <source>
        <dbReference type="Proteomes" id="UP000483820"/>
    </source>
</evidence>
<gene>
    <name evidence="2" type="ORF">CRE_30700</name>
    <name evidence="3" type="ORF">GCK72_017595</name>
</gene>